<feature type="transmembrane region" description="Helical" evidence="6">
    <location>
        <begin position="71"/>
        <end position="92"/>
    </location>
</feature>
<feature type="transmembrane region" description="Helical" evidence="6">
    <location>
        <begin position="40"/>
        <end position="59"/>
    </location>
</feature>
<evidence type="ECO:0000256" key="4">
    <source>
        <dbReference type="ARBA" id="ARBA00023136"/>
    </source>
</evidence>
<keyword evidence="4 6" id="KW-0472">Membrane</keyword>
<keyword evidence="8" id="KW-1185">Reference proteome</keyword>
<dbReference type="InterPro" id="IPR038665">
    <property type="entry name" value="Voltage-dep_anion_channel_sf"/>
</dbReference>
<keyword evidence="2 6" id="KW-0812">Transmembrane</keyword>
<gene>
    <name evidence="7" type="ORF">CKO31_01460</name>
</gene>
<keyword evidence="3 6" id="KW-1133">Transmembrane helix</keyword>
<organism evidence="7 8">
    <name type="scientific">Thiohalocapsa halophila</name>
    <dbReference type="NCBI Taxonomy" id="69359"/>
    <lineage>
        <taxon>Bacteria</taxon>
        <taxon>Pseudomonadati</taxon>
        <taxon>Pseudomonadota</taxon>
        <taxon>Gammaproteobacteria</taxon>
        <taxon>Chromatiales</taxon>
        <taxon>Chromatiaceae</taxon>
        <taxon>Thiohalocapsa</taxon>
    </lineage>
</organism>
<dbReference type="PANTHER" id="PTHR37955:SF1">
    <property type="entry name" value="DEP DOMAIN-CONTAINING PROTEIN"/>
    <property type="match status" value="1"/>
</dbReference>
<sequence length="348" mass="38224">MSTDATSPAAPAGAAPPNPAAPTRAAPPNLEMPGSRLEHFPAAFFAMVMGLAGLTIGWEKAQSVLGQHFPFVPWLIGGVSVLFVALAGVYVAKTIRYPAAVRAEVQHPVRIHFMPTMAISLLLLAIVYLHTAPEASRWLWIAGSALQLGFTLFVFNAWMHHEHFQVQHMNPAWFIPAVGNVLVPVAGVPLGYDLVSWFFFSVGILLWPVLLTIVFYRVLFHQALPERLVPTLFILVAPPAVGFIAYVRLTGGLDVFAQILYFSALFFTVVLATQATRFLRIRFYLSWWAYSFPLAAIAIASMLMAEQTGRIGFLYLGFGLLTMLSGIVVLLLVQTARAVYERGICLPE</sequence>
<feature type="region of interest" description="Disordered" evidence="5">
    <location>
        <begin position="1"/>
        <end position="28"/>
    </location>
</feature>
<evidence type="ECO:0000313" key="7">
    <source>
        <dbReference type="EMBL" id="MBK1629423.1"/>
    </source>
</evidence>
<dbReference type="InterPro" id="IPR052951">
    <property type="entry name" value="Tellurite_res_ion_channel"/>
</dbReference>
<feature type="transmembrane region" description="Helical" evidence="6">
    <location>
        <begin position="255"/>
        <end position="273"/>
    </location>
</feature>
<dbReference type="CDD" id="cd09323">
    <property type="entry name" value="TDT_SLAC1_like"/>
    <property type="match status" value="1"/>
</dbReference>
<reference evidence="7 8" key="1">
    <citation type="journal article" date="2020" name="Microorganisms">
        <title>Osmotic Adaptation and Compatible Solute Biosynthesis of Phototrophic Bacteria as Revealed from Genome Analyses.</title>
        <authorList>
            <person name="Imhoff J.F."/>
            <person name="Rahn T."/>
            <person name="Kunzel S."/>
            <person name="Keller A."/>
            <person name="Neulinger S.C."/>
        </authorList>
    </citation>
    <scope>NUCLEOTIDE SEQUENCE [LARGE SCALE GENOMIC DNA]</scope>
    <source>
        <strain evidence="7 8">DSM 6210</strain>
    </source>
</reference>
<protein>
    <submittedName>
        <fullName evidence="7">C4-dicarboxylate ABC transporter</fullName>
    </submittedName>
</protein>
<feature type="transmembrane region" description="Helical" evidence="6">
    <location>
        <begin position="113"/>
        <end position="132"/>
    </location>
</feature>
<feature type="transmembrane region" description="Helical" evidence="6">
    <location>
        <begin position="311"/>
        <end position="333"/>
    </location>
</feature>
<evidence type="ECO:0000256" key="3">
    <source>
        <dbReference type="ARBA" id="ARBA00022989"/>
    </source>
</evidence>
<evidence type="ECO:0000313" key="8">
    <source>
        <dbReference type="Proteomes" id="UP000748752"/>
    </source>
</evidence>
<dbReference type="PANTHER" id="PTHR37955">
    <property type="entry name" value="TELLURITE RESISTANCE PROTEIN TEHA"/>
    <property type="match status" value="1"/>
</dbReference>
<feature type="transmembrane region" description="Helical" evidence="6">
    <location>
        <begin position="285"/>
        <end position="305"/>
    </location>
</feature>
<evidence type="ECO:0000256" key="5">
    <source>
        <dbReference type="SAM" id="MobiDB-lite"/>
    </source>
</evidence>
<dbReference type="EMBL" id="NRRV01000002">
    <property type="protein sequence ID" value="MBK1629423.1"/>
    <property type="molecule type" value="Genomic_DNA"/>
</dbReference>
<feature type="transmembrane region" description="Helical" evidence="6">
    <location>
        <begin position="171"/>
        <end position="191"/>
    </location>
</feature>
<comment type="caution">
    <text evidence="7">The sequence shown here is derived from an EMBL/GenBank/DDBJ whole genome shotgun (WGS) entry which is preliminary data.</text>
</comment>
<accession>A0ABS1CBX3</accession>
<dbReference type="Pfam" id="PF03595">
    <property type="entry name" value="SLAC1"/>
    <property type="match status" value="1"/>
</dbReference>
<evidence type="ECO:0000256" key="2">
    <source>
        <dbReference type="ARBA" id="ARBA00022692"/>
    </source>
</evidence>
<dbReference type="Proteomes" id="UP000748752">
    <property type="component" value="Unassembled WGS sequence"/>
</dbReference>
<dbReference type="InterPro" id="IPR004695">
    <property type="entry name" value="SLAC1/Mae1/Ssu1/TehA"/>
</dbReference>
<comment type="subcellular location">
    <subcellularLocation>
        <location evidence="1">Membrane</location>
        <topology evidence="1">Multi-pass membrane protein</topology>
    </subcellularLocation>
</comment>
<feature type="transmembrane region" description="Helical" evidence="6">
    <location>
        <begin position="228"/>
        <end position="249"/>
    </location>
</feature>
<feature type="transmembrane region" description="Helical" evidence="6">
    <location>
        <begin position="138"/>
        <end position="159"/>
    </location>
</feature>
<proteinExistence type="predicted"/>
<name>A0ABS1CBX3_9GAMM</name>
<dbReference type="Gene3D" id="1.50.10.150">
    <property type="entry name" value="Voltage-dependent anion channel"/>
    <property type="match status" value="1"/>
</dbReference>
<evidence type="ECO:0000256" key="6">
    <source>
        <dbReference type="SAM" id="Phobius"/>
    </source>
</evidence>
<feature type="transmembrane region" description="Helical" evidence="6">
    <location>
        <begin position="197"/>
        <end position="216"/>
    </location>
</feature>
<evidence type="ECO:0000256" key="1">
    <source>
        <dbReference type="ARBA" id="ARBA00004141"/>
    </source>
</evidence>